<evidence type="ECO:0000313" key="1">
    <source>
        <dbReference type="EMBL" id="GIY07276.1"/>
    </source>
</evidence>
<dbReference type="EMBL" id="BPLR01006082">
    <property type="protein sequence ID" value="GIY07276.1"/>
    <property type="molecule type" value="Genomic_DNA"/>
</dbReference>
<dbReference type="Proteomes" id="UP001054945">
    <property type="component" value="Unassembled WGS sequence"/>
</dbReference>
<proteinExistence type="predicted"/>
<keyword evidence="2" id="KW-1185">Reference proteome</keyword>
<protein>
    <recommendedName>
        <fullName evidence="3">LAGLIDADG homing endonuclease</fullName>
    </recommendedName>
</protein>
<sequence length="92" mass="10495">MEVKDLQRLGLISDGCSIRRPISPLMFNGPLCYAFSDDTYELYRDLTGKFHLVPSTVQYQSRMGKINCQRLTVEIEEVGLASFSRSFLRDIG</sequence>
<organism evidence="1 2">
    <name type="scientific">Caerostris extrusa</name>
    <name type="common">Bark spider</name>
    <name type="synonym">Caerostris bankana</name>
    <dbReference type="NCBI Taxonomy" id="172846"/>
    <lineage>
        <taxon>Eukaryota</taxon>
        <taxon>Metazoa</taxon>
        <taxon>Ecdysozoa</taxon>
        <taxon>Arthropoda</taxon>
        <taxon>Chelicerata</taxon>
        <taxon>Arachnida</taxon>
        <taxon>Araneae</taxon>
        <taxon>Araneomorphae</taxon>
        <taxon>Entelegynae</taxon>
        <taxon>Araneoidea</taxon>
        <taxon>Araneidae</taxon>
        <taxon>Caerostris</taxon>
    </lineage>
</organism>
<evidence type="ECO:0000313" key="2">
    <source>
        <dbReference type="Proteomes" id="UP001054945"/>
    </source>
</evidence>
<gene>
    <name evidence="1" type="ORF">CEXT_785041</name>
</gene>
<dbReference type="AlphaFoldDB" id="A0AAV4QE95"/>
<accession>A0AAV4QE95</accession>
<name>A0AAV4QE95_CAEEX</name>
<reference evidence="1 2" key="1">
    <citation type="submission" date="2021-06" db="EMBL/GenBank/DDBJ databases">
        <title>Caerostris extrusa draft genome.</title>
        <authorList>
            <person name="Kono N."/>
            <person name="Arakawa K."/>
        </authorList>
    </citation>
    <scope>NUCLEOTIDE SEQUENCE [LARGE SCALE GENOMIC DNA]</scope>
</reference>
<evidence type="ECO:0008006" key="3">
    <source>
        <dbReference type="Google" id="ProtNLM"/>
    </source>
</evidence>
<comment type="caution">
    <text evidence="1">The sequence shown here is derived from an EMBL/GenBank/DDBJ whole genome shotgun (WGS) entry which is preliminary data.</text>
</comment>